<accession>A0A5C3F1E0</accession>
<proteinExistence type="predicted"/>
<feature type="region of interest" description="Disordered" evidence="1">
    <location>
        <begin position="68"/>
        <end position="97"/>
    </location>
</feature>
<name>A0A5C3F1E0_9BASI</name>
<evidence type="ECO:0000256" key="1">
    <source>
        <dbReference type="SAM" id="MobiDB-lite"/>
    </source>
</evidence>
<feature type="signal peptide" evidence="2">
    <location>
        <begin position="1"/>
        <end position="21"/>
    </location>
</feature>
<evidence type="ECO:0000313" key="4">
    <source>
        <dbReference type="Proteomes" id="UP000323386"/>
    </source>
</evidence>
<organism evidence="3 4">
    <name type="scientific">Pseudozyma flocculosa</name>
    <dbReference type="NCBI Taxonomy" id="84751"/>
    <lineage>
        <taxon>Eukaryota</taxon>
        <taxon>Fungi</taxon>
        <taxon>Dikarya</taxon>
        <taxon>Basidiomycota</taxon>
        <taxon>Ustilaginomycotina</taxon>
        <taxon>Ustilaginomycetes</taxon>
        <taxon>Ustilaginales</taxon>
        <taxon>Ustilaginaceae</taxon>
        <taxon>Pseudozyma</taxon>
    </lineage>
</organism>
<dbReference type="Proteomes" id="UP000323386">
    <property type="component" value="Unassembled WGS sequence"/>
</dbReference>
<feature type="chain" id="PRO_5022772304" evidence="2">
    <location>
        <begin position="22"/>
        <end position="188"/>
    </location>
</feature>
<feature type="region of interest" description="Disordered" evidence="1">
    <location>
        <begin position="117"/>
        <end position="188"/>
    </location>
</feature>
<dbReference type="AlphaFoldDB" id="A0A5C3F1E0"/>
<keyword evidence="4" id="KW-1185">Reference proteome</keyword>
<keyword evidence="2" id="KW-0732">Signal</keyword>
<evidence type="ECO:0000313" key="3">
    <source>
        <dbReference type="EMBL" id="SPO37269.1"/>
    </source>
</evidence>
<dbReference type="EMBL" id="OOIP01000006">
    <property type="protein sequence ID" value="SPO37269.1"/>
    <property type="molecule type" value="Genomic_DNA"/>
</dbReference>
<protein>
    <submittedName>
        <fullName evidence="3">Uncharacterized protein</fullName>
    </submittedName>
</protein>
<reference evidence="3 4" key="1">
    <citation type="submission" date="2018-03" db="EMBL/GenBank/DDBJ databases">
        <authorList>
            <person name="Guldener U."/>
        </authorList>
    </citation>
    <scope>NUCLEOTIDE SEQUENCE [LARGE SCALE GENOMIC DNA]</scope>
    <source>
        <strain evidence="3 4">DAOM196992</strain>
    </source>
</reference>
<sequence length="188" mass="20162">MGRPVLFALLLSLACLQPLSFLTDRHHQPPLALVRSSLLVLIAAAVVVGPSATTTTTITTTTTATAARNIAPATTTTTTTTTRPRDPPPRHRYLPPRRRRCHCLAALPLISPLVHRKIDGHSTPQPSPASPSFPHCRSRLAVNTSSPPAPQHHSLLSPDRAPPLTTLPHSGRPRGCQCDGPRSDKLNP</sequence>
<feature type="compositionally biased region" description="Low complexity" evidence="1">
    <location>
        <begin position="68"/>
        <end position="82"/>
    </location>
</feature>
<gene>
    <name evidence="3" type="ORF">PSFLO_02741</name>
</gene>
<evidence type="ECO:0000256" key="2">
    <source>
        <dbReference type="SAM" id="SignalP"/>
    </source>
</evidence>
<dbReference type="PROSITE" id="PS51257">
    <property type="entry name" value="PROKAR_LIPOPROTEIN"/>
    <property type="match status" value="1"/>
</dbReference>